<feature type="region of interest" description="Disordered" evidence="1">
    <location>
        <begin position="105"/>
        <end position="129"/>
    </location>
</feature>
<evidence type="ECO:0008006" key="4">
    <source>
        <dbReference type="Google" id="ProtNLM"/>
    </source>
</evidence>
<protein>
    <recommendedName>
        <fullName evidence="4">DUF4286 family protein</fullName>
    </recommendedName>
</protein>
<feature type="compositionally biased region" description="Basic and acidic residues" evidence="1">
    <location>
        <begin position="105"/>
        <end position="116"/>
    </location>
</feature>
<keyword evidence="3" id="KW-1185">Reference proteome</keyword>
<evidence type="ECO:0000313" key="2">
    <source>
        <dbReference type="EMBL" id="GAA4550236.1"/>
    </source>
</evidence>
<organism evidence="2 3">
    <name type="scientific">Pseudonocardia xishanensis</name>
    <dbReference type="NCBI Taxonomy" id="630995"/>
    <lineage>
        <taxon>Bacteria</taxon>
        <taxon>Bacillati</taxon>
        <taxon>Actinomycetota</taxon>
        <taxon>Actinomycetes</taxon>
        <taxon>Pseudonocardiales</taxon>
        <taxon>Pseudonocardiaceae</taxon>
        <taxon>Pseudonocardia</taxon>
    </lineage>
</organism>
<gene>
    <name evidence="2" type="ORF">GCM10023175_39960</name>
</gene>
<accession>A0ABP8RWH3</accession>
<evidence type="ECO:0000313" key="3">
    <source>
        <dbReference type="Proteomes" id="UP001501598"/>
    </source>
</evidence>
<dbReference type="InterPro" id="IPR011008">
    <property type="entry name" value="Dimeric_a/b-barrel"/>
</dbReference>
<dbReference type="SUPFAM" id="SSF54909">
    <property type="entry name" value="Dimeric alpha+beta barrel"/>
    <property type="match status" value="1"/>
</dbReference>
<dbReference type="Proteomes" id="UP001501598">
    <property type="component" value="Unassembled WGS sequence"/>
</dbReference>
<evidence type="ECO:0000256" key="1">
    <source>
        <dbReference type="SAM" id="MobiDB-lite"/>
    </source>
</evidence>
<comment type="caution">
    <text evidence="2">The sequence shown here is derived from an EMBL/GenBank/DDBJ whole genome shotgun (WGS) entry which is preliminary data.</text>
</comment>
<proteinExistence type="predicted"/>
<reference evidence="3" key="1">
    <citation type="journal article" date="2019" name="Int. J. Syst. Evol. Microbiol.">
        <title>The Global Catalogue of Microorganisms (GCM) 10K type strain sequencing project: providing services to taxonomists for standard genome sequencing and annotation.</title>
        <authorList>
            <consortium name="The Broad Institute Genomics Platform"/>
            <consortium name="The Broad Institute Genome Sequencing Center for Infectious Disease"/>
            <person name="Wu L."/>
            <person name="Ma J."/>
        </authorList>
    </citation>
    <scope>NUCLEOTIDE SEQUENCE [LARGE SCALE GENOMIC DNA]</scope>
    <source>
        <strain evidence="3">JCM 17906</strain>
    </source>
</reference>
<sequence length="129" mass="14871">MAPMSAERRGLVLVMADVDTEHEDDFNAWYDTEHLPERQRCGGILSARRFVSDGGDGPRYLTVYELENTDVLSSEEYQAISPMSEWQQRLMPHLTGVRRHVFREITRDVPESEQRRAVRSTDGTEADDE</sequence>
<dbReference type="EMBL" id="BAABGT010000055">
    <property type="protein sequence ID" value="GAA4550236.1"/>
    <property type="molecule type" value="Genomic_DNA"/>
</dbReference>
<name>A0ABP8RWH3_9PSEU</name>